<protein>
    <recommendedName>
        <fullName evidence="2">ROK family protein</fullName>
    </recommendedName>
</protein>
<gene>
    <name evidence="1" type="ORF">LCGC14_0034760</name>
</gene>
<dbReference type="SUPFAM" id="SSF53067">
    <property type="entry name" value="Actin-like ATPase domain"/>
    <property type="match status" value="1"/>
</dbReference>
<dbReference type="AlphaFoldDB" id="A0A0F9YYU5"/>
<reference evidence="1" key="1">
    <citation type="journal article" date="2015" name="Nature">
        <title>Complex archaea that bridge the gap between prokaryotes and eukaryotes.</title>
        <authorList>
            <person name="Spang A."/>
            <person name="Saw J.H."/>
            <person name="Jorgensen S.L."/>
            <person name="Zaremba-Niedzwiedzka K."/>
            <person name="Martijn J."/>
            <person name="Lind A.E."/>
            <person name="van Eijk R."/>
            <person name="Schleper C."/>
            <person name="Guy L."/>
            <person name="Ettema T.J."/>
        </authorList>
    </citation>
    <scope>NUCLEOTIDE SEQUENCE</scope>
</reference>
<dbReference type="Gene3D" id="3.30.420.40">
    <property type="match status" value="2"/>
</dbReference>
<comment type="caution">
    <text evidence="1">The sequence shown here is derived from an EMBL/GenBank/DDBJ whole genome shotgun (WGS) entry which is preliminary data.</text>
</comment>
<dbReference type="EMBL" id="LAZR01000006">
    <property type="protein sequence ID" value="KKO09974.1"/>
    <property type="molecule type" value="Genomic_DNA"/>
</dbReference>
<evidence type="ECO:0000313" key="1">
    <source>
        <dbReference type="EMBL" id="KKO09974.1"/>
    </source>
</evidence>
<evidence type="ECO:0008006" key="2">
    <source>
        <dbReference type="Google" id="ProtNLM"/>
    </source>
</evidence>
<organism evidence="1">
    <name type="scientific">marine sediment metagenome</name>
    <dbReference type="NCBI Taxonomy" id="412755"/>
    <lineage>
        <taxon>unclassified sequences</taxon>
        <taxon>metagenomes</taxon>
        <taxon>ecological metagenomes</taxon>
    </lineage>
</organism>
<dbReference type="Pfam" id="PF00480">
    <property type="entry name" value="ROK"/>
    <property type="match status" value="1"/>
</dbReference>
<name>A0A0F9YYU5_9ZZZZ</name>
<accession>A0A0F9YYU5</accession>
<proteinExistence type="predicted"/>
<dbReference type="PANTHER" id="PTHR18964">
    <property type="entry name" value="ROK (REPRESSOR, ORF, KINASE) FAMILY"/>
    <property type="match status" value="1"/>
</dbReference>
<sequence length="231" mass="24455">MKSGILTIDVGGTGIKAVVLDDNGLPACERVQAPTPQPCPPAALLATIAELVRPLPSYDRISIGFPGVIRDGRVLTAANLHSDLWVGLDLAKAISSQLGGRPARIINDADMAGFALISGKGIELVVTLGTGFGSALFRDGLLMAHMELAHHPVVDNETYDQYLGDGALKRIGKEQWNARLTHVVKLLEILLHPDQIVLSGGNARHIDTKLPESVRIVTDGTGISGGAALWR</sequence>
<dbReference type="InterPro" id="IPR043129">
    <property type="entry name" value="ATPase_NBD"/>
</dbReference>
<dbReference type="InterPro" id="IPR000600">
    <property type="entry name" value="ROK"/>
</dbReference>